<feature type="compositionally biased region" description="Low complexity" evidence="1">
    <location>
        <begin position="201"/>
        <end position="223"/>
    </location>
</feature>
<sequence>MSVTVRHLNGDSSFLLIFSPQQEPTSDDLLSANGAFSVLVDPWLVGSSVVNAKWFAITDRVVPSAISHLSQIEEPDVVIVSQNKPDHCHKQTLLQLKPEGKTLIAAEPGAAKAIKSWNHFDPNRVQALAKYDAKARFGNTLRLRLPPRGPDGLPGELNIAFIPAMNYVTGLHNAFGVTYQAPTKVKVLSSVTTIDLPSKESSAPLTPASLPSQSPLPMLSPELARPASSHIGPQSASSAWRPTTAPGDPSFKTPHGPGMSRSFNTKSSEFLAPIHQPTSKTSDEDLKRLQTAKGANSPSVPEINFDADAQIDTTGFAATLPTPPLSPSVGSSAFSPHVSASSEESPVPTSASANTLYSESPSFPYSPSLLELQSRYSRPPAVRPARPKAISCLYSPHGIPLSDLQPYIQTHLVPLPGALPLTCLFHGFDYAANPWWFGGNIMRGVDGGLEIAKALMARCWISAHDEVKRDRGVAVKLLNCDRNSAELVADKIRHVEGSWECDVRSLDAGAEVRLRADGQQKEKPTYSGVGLGVDIGQIRFLDGG</sequence>
<feature type="compositionally biased region" description="Polar residues" evidence="1">
    <location>
        <begin position="231"/>
        <end position="241"/>
    </location>
</feature>
<reference evidence="2 3" key="1">
    <citation type="submission" date="2023-08" db="EMBL/GenBank/DDBJ databases">
        <title>Black Yeasts Isolated from many extreme environments.</title>
        <authorList>
            <person name="Coleine C."/>
            <person name="Stajich J.E."/>
            <person name="Selbmann L."/>
        </authorList>
    </citation>
    <scope>NUCLEOTIDE SEQUENCE [LARGE SCALE GENOMIC DNA]</scope>
    <source>
        <strain evidence="2 3">CCFEE 5885</strain>
    </source>
</reference>
<dbReference type="EMBL" id="JAVRRG010000039">
    <property type="protein sequence ID" value="KAK5093821.1"/>
    <property type="molecule type" value="Genomic_DNA"/>
</dbReference>
<dbReference type="Pfam" id="PF13483">
    <property type="entry name" value="Lactamase_B_3"/>
    <property type="match status" value="1"/>
</dbReference>
<comment type="caution">
    <text evidence="2">The sequence shown here is derived from an EMBL/GenBank/DDBJ whole genome shotgun (WGS) entry which is preliminary data.</text>
</comment>
<proteinExistence type="predicted"/>
<dbReference type="PANTHER" id="PTHR36142">
    <property type="entry name" value="METALLO-HYDROLASE/OXIDOREDUCTASE SUPERFAMILY PROTEIN"/>
    <property type="match status" value="1"/>
</dbReference>
<dbReference type="Gene3D" id="3.60.15.10">
    <property type="entry name" value="Ribonuclease Z/Hydroxyacylglutathione hydrolase-like"/>
    <property type="match status" value="1"/>
</dbReference>
<keyword evidence="3" id="KW-1185">Reference proteome</keyword>
<dbReference type="InterPro" id="IPR036866">
    <property type="entry name" value="RibonucZ/Hydroxyglut_hydro"/>
</dbReference>
<dbReference type="PANTHER" id="PTHR36142:SF5">
    <property type="entry name" value="METALLO-BETA-LACTAMASE DOMAIN-CONTAINING PROTEIN"/>
    <property type="match status" value="1"/>
</dbReference>
<evidence type="ECO:0000313" key="3">
    <source>
        <dbReference type="Proteomes" id="UP001345013"/>
    </source>
</evidence>
<feature type="region of interest" description="Disordered" evidence="1">
    <location>
        <begin position="197"/>
        <end position="264"/>
    </location>
</feature>
<name>A0ABR0KD98_9EURO</name>
<accession>A0ABR0KD98</accession>
<dbReference type="Proteomes" id="UP001345013">
    <property type="component" value="Unassembled WGS sequence"/>
</dbReference>
<evidence type="ECO:0000256" key="1">
    <source>
        <dbReference type="SAM" id="MobiDB-lite"/>
    </source>
</evidence>
<feature type="compositionally biased region" description="Polar residues" evidence="1">
    <location>
        <begin position="343"/>
        <end position="353"/>
    </location>
</feature>
<gene>
    <name evidence="2" type="ORF">LTR24_004016</name>
</gene>
<organism evidence="2 3">
    <name type="scientific">Lithohypha guttulata</name>
    <dbReference type="NCBI Taxonomy" id="1690604"/>
    <lineage>
        <taxon>Eukaryota</taxon>
        <taxon>Fungi</taxon>
        <taxon>Dikarya</taxon>
        <taxon>Ascomycota</taxon>
        <taxon>Pezizomycotina</taxon>
        <taxon>Eurotiomycetes</taxon>
        <taxon>Chaetothyriomycetidae</taxon>
        <taxon>Chaetothyriales</taxon>
        <taxon>Trichomeriaceae</taxon>
        <taxon>Lithohypha</taxon>
    </lineage>
</organism>
<feature type="compositionally biased region" description="Low complexity" evidence="1">
    <location>
        <begin position="331"/>
        <end position="342"/>
    </location>
</feature>
<evidence type="ECO:0000313" key="2">
    <source>
        <dbReference type="EMBL" id="KAK5093821.1"/>
    </source>
</evidence>
<feature type="region of interest" description="Disordered" evidence="1">
    <location>
        <begin position="316"/>
        <end position="353"/>
    </location>
</feature>
<protein>
    <submittedName>
        <fullName evidence="2">Uncharacterized protein</fullName>
    </submittedName>
</protein>